<dbReference type="Gene3D" id="3.30.559.10">
    <property type="entry name" value="Chloramphenicol acetyltransferase-like domain"/>
    <property type="match status" value="1"/>
</dbReference>
<dbReference type="Gene3D" id="3.30.559.30">
    <property type="entry name" value="Nonribosomal peptide synthetase, condensation domain"/>
    <property type="match status" value="1"/>
</dbReference>
<name>A0ABZ2LF20_9BACT</name>
<evidence type="ECO:0000259" key="1">
    <source>
        <dbReference type="Pfam" id="PF00668"/>
    </source>
</evidence>
<dbReference type="Pfam" id="PF00668">
    <property type="entry name" value="Condensation"/>
    <property type="match status" value="1"/>
</dbReference>
<dbReference type="PANTHER" id="PTHR45527">
    <property type="entry name" value="NONRIBOSOMAL PEPTIDE SYNTHETASE"/>
    <property type="match status" value="1"/>
</dbReference>
<accession>A0ABZ2LF20</accession>
<reference evidence="2" key="1">
    <citation type="submission" date="2021-12" db="EMBL/GenBank/DDBJ databases">
        <title>Discovery of the Pendulisporaceae a myxobacterial family with distinct sporulation behavior and unique specialized metabolism.</title>
        <authorList>
            <person name="Garcia R."/>
            <person name="Popoff A."/>
            <person name="Bader C.D."/>
            <person name="Loehr J."/>
            <person name="Walesch S."/>
            <person name="Walt C."/>
            <person name="Boldt J."/>
            <person name="Bunk B."/>
            <person name="Haeckl F.J.F.P.J."/>
            <person name="Gunesch A.P."/>
            <person name="Birkelbach J."/>
            <person name="Nuebel U."/>
            <person name="Pietschmann T."/>
            <person name="Bach T."/>
            <person name="Mueller R."/>
        </authorList>
    </citation>
    <scope>NUCLEOTIDE SEQUENCE</scope>
    <source>
        <strain evidence="2">MSr11367</strain>
    </source>
</reference>
<feature type="domain" description="Condensation" evidence="1">
    <location>
        <begin position="15"/>
        <end position="463"/>
    </location>
</feature>
<organism evidence="2 3">
    <name type="scientific">Pendulispora rubella</name>
    <dbReference type="NCBI Taxonomy" id="2741070"/>
    <lineage>
        <taxon>Bacteria</taxon>
        <taxon>Pseudomonadati</taxon>
        <taxon>Myxococcota</taxon>
        <taxon>Myxococcia</taxon>
        <taxon>Myxococcales</taxon>
        <taxon>Sorangiineae</taxon>
        <taxon>Pendulisporaceae</taxon>
        <taxon>Pendulispora</taxon>
    </lineage>
</organism>
<dbReference type="RefSeq" id="WP_394839215.1">
    <property type="nucleotide sequence ID" value="NZ_CP089929.1"/>
</dbReference>
<evidence type="ECO:0000313" key="3">
    <source>
        <dbReference type="Proteomes" id="UP001374803"/>
    </source>
</evidence>
<evidence type="ECO:0000313" key="2">
    <source>
        <dbReference type="EMBL" id="WXB09543.1"/>
    </source>
</evidence>
<protein>
    <submittedName>
        <fullName evidence="2">Condensation domain-containing protein</fullName>
    </submittedName>
</protein>
<dbReference type="PANTHER" id="PTHR45527:SF1">
    <property type="entry name" value="FATTY ACID SYNTHASE"/>
    <property type="match status" value="1"/>
</dbReference>
<sequence>MTQGPASGLESQEPSAPLGFAQQYLWFLLQYPDAGPARLNGNLVIEFHGPLDVPRLEHALFTIEERHEPLRTYLRVEKGQPRQVVAQAANESLRIVDIRPEERETALDAAVRAEMETPLDFVRGPVHRRILLRLGPEEHVLLWTANHINVDFWSYRILISELRELYGAPDYGRPTTLPPLPLRFSEFAHAQRTAPNDERRARFWRSYLEQSECYQPPHRGPRRTRPSPELTRSIPIEPDWIGRIDIVARDLGCTRFSILLAALGLVAHRWSGATDIVSLVASAHRSSQTKHLIGPFADMLPVRVRLSPEQTHADLVRAAQSTILRALLHELPLRKVEDATGRTYRFTFGVTDHLPFYDRVASEGEKEPARRALQRSDAAEIACGRITPDTHFRVWALPMRMYRMDLLFTMERDLLLCTYQPDLFTEEAIDRALRWYLDALKVIFTSPQSAMASMSLLWARADDNLSSTK</sequence>
<dbReference type="Proteomes" id="UP001374803">
    <property type="component" value="Chromosome"/>
</dbReference>
<dbReference type="EMBL" id="CP089983">
    <property type="protein sequence ID" value="WXB09543.1"/>
    <property type="molecule type" value="Genomic_DNA"/>
</dbReference>
<proteinExistence type="predicted"/>
<dbReference type="InterPro" id="IPR001242">
    <property type="entry name" value="Condensation_dom"/>
</dbReference>
<gene>
    <name evidence="2" type="ORF">LVJ94_20210</name>
</gene>
<keyword evidence="3" id="KW-1185">Reference proteome</keyword>
<dbReference type="SUPFAM" id="SSF52777">
    <property type="entry name" value="CoA-dependent acyltransferases"/>
    <property type="match status" value="2"/>
</dbReference>
<dbReference type="InterPro" id="IPR023213">
    <property type="entry name" value="CAT-like_dom_sf"/>
</dbReference>